<proteinExistence type="predicted"/>
<evidence type="ECO:0000259" key="2">
    <source>
        <dbReference type="Pfam" id="PF23961"/>
    </source>
</evidence>
<dbReference type="RefSeq" id="WP_191320435.1">
    <property type="nucleotide sequence ID" value="NZ_BNCG01000017.1"/>
</dbReference>
<dbReference type="Proteomes" id="UP001595704">
    <property type="component" value="Unassembled WGS sequence"/>
</dbReference>
<reference evidence="4" key="1">
    <citation type="journal article" date="2019" name="Int. J. Syst. Evol. Microbiol.">
        <title>The Global Catalogue of Microorganisms (GCM) 10K type strain sequencing project: providing services to taxonomists for standard genome sequencing and annotation.</title>
        <authorList>
            <consortium name="The Broad Institute Genomics Platform"/>
            <consortium name="The Broad Institute Genome Sequencing Center for Infectious Disease"/>
            <person name="Wu L."/>
            <person name="Ma J."/>
        </authorList>
    </citation>
    <scope>NUCLEOTIDE SEQUENCE [LARGE SCALE GENOMIC DNA]</scope>
    <source>
        <strain evidence="4">KCTC 42282</strain>
    </source>
</reference>
<feature type="region of interest" description="Disordered" evidence="1">
    <location>
        <begin position="1"/>
        <end position="23"/>
    </location>
</feature>
<accession>A0ABV7UI61</accession>
<evidence type="ECO:0000256" key="1">
    <source>
        <dbReference type="SAM" id="MobiDB-lite"/>
    </source>
</evidence>
<dbReference type="Pfam" id="PF23961">
    <property type="entry name" value="Phage_tail_terminator_9"/>
    <property type="match status" value="1"/>
</dbReference>
<evidence type="ECO:0000313" key="3">
    <source>
        <dbReference type="EMBL" id="MFC3638208.1"/>
    </source>
</evidence>
<protein>
    <submittedName>
        <fullName evidence="3">LIC_12616 family protein</fullName>
    </submittedName>
</protein>
<comment type="caution">
    <text evidence="3">The sequence shown here is derived from an EMBL/GenBank/DDBJ whole genome shotgun (WGS) entry which is preliminary data.</text>
</comment>
<organism evidence="3 4">
    <name type="scientific">Camelimonas fluminis</name>
    <dbReference type="NCBI Taxonomy" id="1576911"/>
    <lineage>
        <taxon>Bacteria</taxon>
        <taxon>Pseudomonadati</taxon>
        <taxon>Pseudomonadota</taxon>
        <taxon>Alphaproteobacteria</taxon>
        <taxon>Hyphomicrobiales</taxon>
        <taxon>Chelatococcaceae</taxon>
        <taxon>Camelimonas</taxon>
    </lineage>
</organism>
<dbReference type="NCBIfam" id="NF047498">
    <property type="entry name" value="LIC_12616_fam"/>
    <property type="match status" value="1"/>
</dbReference>
<dbReference type="EMBL" id="JBHRYC010000061">
    <property type="protein sequence ID" value="MFC3638208.1"/>
    <property type="molecule type" value="Genomic_DNA"/>
</dbReference>
<name>A0ABV7UI61_9HYPH</name>
<evidence type="ECO:0000313" key="4">
    <source>
        <dbReference type="Proteomes" id="UP001595704"/>
    </source>
</evidence>
<sequence>MSNTSSTGGYLTPEAIPSPLEDDGLDDFLQAMVAGITGLPGKMVRPRWQPIPPKQPTPETDWSAIGITTRTPDDNAVVIHRPDGEGADALQRHEEFDALASFYGPNCQQYAGRLRDGLSIAQNREPMQRLGMGLVNVGNIVLLPELLNQRWLRRADLTVRIRRQIDRTYPVLNILSSGGTIHAGDQDTPWNSEN</sequence>
<dbReference type="InterPro" id="IPR057087">
    <property type="entry name" value="Gp12-like"/>
</dbReference>
<keyword evidence="4" id="KW-1185">Reference proteome</keyword>
<gene>
    <name evidence="3" type="ORF">ACFONL_12640</name>
</gene>
<feature type="domain" description="Phage neck terminator protein gp12-like" evidence="2">
    <location>
        <begin position="24"/>
        <end position="181"/>
    </location>
</feature>